<proteinExistence type="predicted"/>
<evidence type="ECO:0000313" key="1">
    <source>
        <dbReference type="EMBL" id="ACD82673.1"/>
    </source>
</evidence>
<reference evidence="1 2" key="1">
    <citation type="journal article" date="2008" name="Biol. Direct">
        <title>Complete genome sequence of the extremely acidophilic methanotroph isolate V4, Methylacidiphilum infernorum, a representative of the bacterial phylum Verrucomicrobia.</title>
        <authorList>
            <person name="Hou S."/>
            <person name="Makarova K.S."/>
            <person name="Saw J.H."/>
            <person name="Senin P."/>
            <person name="Ly B.V."/>
            <person name="Zhou Z."/>
            <person name="Ren Y."/>
            <person name="Wang J."/>
            <person name="Galperin M.Y."/>
            <person name="Omelchenko M.V."/>
            <person name="Wolf Y.I."/>
            <person name="Yutin N."/>
            <person name="Koonin E.V."/>
            <person name="Stott M.B."/>
            <person name="Mountain B.W."/>
            <person name="Crowe M.A."/>
            <person name="Smirnova A.V."/>
            <person name="Dunfield P.F."/>
            <person name="Feng L."/>
            <person name="Wang L."/>
            <person name="Alam M."/>
        </authorList>
    </citation>
    <scope>NUCLEOTIDE SEQUENCE [LARGE SCALE GENOMIC DNA]</scope>
    <source>
        <strain evidence="2">Isolate V4</strain>
    </source>
</reference>
<gene>
    <name evidence="1" type="ordered locus">Minf_0615</name>
</gene>
<accession>B3E012</accession>
<name>B3E012_METI4</name>
<evidence type="ECO:0000313" key="2">
    <source>
        <dbReference type="Proteomes" id="UP000009149"/>
    </source>
</evidence>
<organism evidence="1 2">
    <name type="scientific">Methylacidiphilum infernorum (isolate V4)</name>
    <name type="common">Methylokorus infernorum (strain V4)</name>
    <dbReference type="NCBI Taxonomy" id="481448"/>
    <lineage>
        <taxon>Bacteria</taxon>
        <taxon>Pseudomonadati</taxon>
        <taxon>Verrucomicrobiota</taxon>
        <taxon>Methylacidiphilae</taxon>
        <taxon>Methylacidiphilales</taxon>
        <taxon>Methylacidiphilaceae</taxon>
        <taxon>Methylacidiphilum (ex Ratnadevi et al. 2023)</taxon>
    </lineage>
</organism>
<dbReference type="AlphaFoldDB" id="B3E012"/>
<dbReference type="EMBL" id="CP000975">
    <property type="protein sequence ID" value="ACD82673.1"/>
    <property type="molecule type" value="Genomic_DNA"/>
</dbReference>
<dbReference type="STRING" id="481448.Minf_0615"/>
<dbReference type="HOGENOM" id="CLU_3382669_0_0_0"/>
<dbReference type="KEGG" id="min:Minf_0615"/>
<protein>
    <submittedName>
        <fullName evidence="1">Uncharacterized protein</fullName>
    </submittedName>
</protein>
<dbReference type="Proteomes" id="UP000009149">
    <property type="component" value="Chromosome"/>
</dbReference>
<sequence>MGLFFPLEFLTWWKDRIKGSFDQMHCKKRLGSP</sequence>